<keyword evidence="4" id="KW-1185">Reference proteome</keyword>
<protein>
    <recommendedName>
        <fullName evidence="2">LysM domain-containing protein</fullName>
    </recommendedName>
</protein>
<dbReference type="InterPro" id="IPR000189">
    <property type="entry name" value="Transglyc_AS"/>
</dbReference>
<comment type="similarity">
    <text evidence="1">Belongs to the transglycosylase Slt family.</text>
</comment>
<dbReference type="PANTHER" id="PTHR37423:SF2">
    <property type="entry name" value="MEMBRANE-BOUND LYTIC MUREIN TRANSGLYCOSYLASE C"/>
    <property type="match status" value="1"/>
</dbReference>
<dbReference type="Pfam" id="PF01476">
    <property type="entry name" value="LysM"/>
    <property type="match status" value="1"/>
</dbReference>
<dbReference type="Gene3D" id="1.10.530.10">
    <property type="match status" value="1"/>
</dbReference>
<dbReference type="PATRIC" id="fig|1702214.3.peg.1878"/>
<dbReference type="STRING" id="1702214.AL399_01425"/>
<gene>
    <name evidence="3" type="ORF">AL399_01425</name>
</gene>
<dbReference type="InterPro" id="IPR023346">
    <property type="entry name" value="Lysozyme-like_dom_sf"/>
</dbReference>
<dbReference type="GO" id="GO:0008933">
    <property type="term" value="F:peptidoglycan lytic transglycosylase activity"/>
    <property type="evidence" value="ECO:0007669"/>
    <property type="project" value="InterPro"/>
</dbReference>
<dbReference type="CDD" id="cd00118">
    <property type="entry name" value="LysM"/>
    <property type="match status" value="1"/>
</dbReference>
<sequence>MKKIAILATIIVAVISVTSSTGGARERKRMVTDTLATDSLHKEYLENLDKMLNLWYVQQSVDTVEVMDQLDLDSVGIRADYPDSVYIERLSGMNTLINLPFNSVVRNYITTYTQKKRAQVEVMLGLADYYFPLFEEILDLYQLPLELKILPVIESALNPRAVSRVGATGLWQFMYSTGKRYNLQIDSYVDQRRDPLAATHAAARYLRDLYGLYGDWTLVIAAYNCGPGNVNKAIRRAGGKRSYWDIYYYLPRETRGYVPAFIAANYAMRFADQHGIRPRNMEMPKTTDTVVVQGKMHLEQVARVLGLPLQQLRDLNPQYKHDMLTMDSGNPLRLPAERVGEFIDRQDEIRTFNDSIYLNPKRIQEIAKISGDPFYIPRIAGKGNVVKYRVRQGDVLGSIASRYHVTVQQLRAWNGISGSKIRIGQTLLIYTGKNS</sequence>
<dbReference type="EMBL" id="LIIK01000004">
    <property type="protein sequence ID" value="KQM09457.1"/>
    <property type="molecule type" value="Genomic_DNA"/>
</dbReference>
<dbReference type="InterPro" id="IPR018392">
    <property type="entry name" value="LysM"/>
</dbReference>
<accession>A0A0Q4BAX9</accession>
<comment type="caution">
    <text evidence="3">The sequence shown here is derived from an EMBL/GenBank/DDBJ whole genome shotgun (WGS) entry which is preliminary data.</text>
</comment>
<feature type="domain" description="LysM" evidence="2">
    <location>
        <begin position="386"/>
        <end position="429"/>
    </location>
</feature>
<dbReference type="InterPro" id="IPR036779">
    <property type="entry name" value="LysM_dom_sf"/>
</dbReference>
<dbReference type="Gene3D" id="3.10.350.10">
    <property type="entry name" value="LysM domain"/>
    <property type="match status" value="1"/>
</dbReference>
<organism evidence="3 4">
    <name type="scientific">Candidatus [Bacteroides] periocalifornicus</name>
    <dbReference type="NCBI Taxonomy" id="1702214"/>
    <lineage>
        <taxon>Bacteria</taxon>
        <taxon>Pseudomonadati</taxon>
        <taxon>Bacteroidota</taxon>
    </lineage>
</organism>
<evidence type="ECO:0000259" key="2">
    <source>
        <dbReference type="PROSITE" id="PS51782"/>
    </source>
</evidence>
<reference evidence="3" key="1">
    <citation type="submission" date="2015-08" db="EMBL/GenBank/DDBJ databases">
        <title>Candidatus Bacteriodes Periocalifornicus.</title>
        <authorList>
            <person name="McLean J.S."/>
            <person name="Kelley S."/>
        </authorList>
    </citation>
    <scope>NUCLEOTIDE SEQUENCE [LARGE SCALE GENOMIC DNA]</scope>
    <source>
        <strain evidence="3">12B</strain>
    </source>
</reference>
<name>A0A0Q4BAX9_9BACT</name>
<dbReference type="CDD" id="cd16894">
    <property type="entry name" value="MltD-like"/>
    <property type="match status" value="1"/>
</dbReference>
<dbReference type="PANTHER" id="PTHR37423">
    <property type="entry name" value="SOLUBLE LYTIC MUREIN TRANSGLYCOSYLASE-RELATED"/>
    <property type="match status" value="1"/>
</dbReference>
<dbReference type="Proteomes" id="UP000054172">
    <property type="component" value="Unassembled WGS sequence"/>
</dbReference>
<dbReference type="InterPro" id="IPR008258">
    <property type="entry name" value="Transglycosylase_SLT_dom_1"/>
</dbReference>
<evidence type="ECO:0000313" key="4">
    <source>
        <dbReference type="Proteomes" id="UP000054172"/>
    </source>
</evidence>
<dbReference type="PROSITE" id="PS51782">
    <property type="entry name" value="LYSM"/>
    <property type="match status" value="1"/>
</dbReference>
<evidence type="ECO:0000313" key="3">
    <source>
        <dbReference type="EMBL" id="KQM09457.1"/>
    </source>
</evidence>
<proteinExistence type="inferred from homology"/>
<evidence type="ECO:0000256" key="1">
    <source>
        <dbReference type="ARBA" id="ARBA00007734"/>
    </source>
</evidence>
<dbReference type="SUPFAM" id="SSF53955">
    <property type="entry name" value="Lysozyme-like"/>
    <property type="match status" value="1"/>
</dbReference>
<dbReference type="Pfam" id="PF01464">
    <property type="entry name" value="SLT"/>
    <property type="match status" value="1"/>
</dbReference>
<dbReference type="GO" id="GO:0016020">
    <property type="term" value="C:membrane"/>
    <property type="evidence" value="ECO:0007669"/>
    <property type="project" value="InterPro"/>
</dbReference>
<dbReference type="PROSITE" id="PS00922">
    <property type="entry name" value="TRANSGLYCOSYLASE"/>
    <property type="match status" value="1"/>
</dbReference>
<dbReference type="SUPFAM" id="SSF54106">
    <property type="entry name" value="LysM domain"/>
    <property type="match status" value="1"/>
</dbReference>
<dbReference type="AlphaFoldDB" id="A0A0Q4BAX9"/>
<dbReference type="GO" id="GO:0000270">
    <property type="term" value="P:peptidoglycan metabolic process"/>
    <property type="evidence" value="ECO:0007669"/>
    <property type="project" value="InterPro"/>
</dbReference>
<dbReference type="SMART" id="SM00257">
    <property type="entry name" value="LysM"/>
    <property type="match status" value="1"/>
</dbReference>